<evidence type="ECO:0000256" key="1">
    <source>
        <dbReference type="SAM" id="Phobius"/>
    </source>
</evidence>
<keyword evidence="1" id="KW-0472">Membrane</keyword>
<feature type="transmembrane region" description="Helical" evidence="1">
    <location>
        <begin position="6"/>
        <end position="33"/>
    </location>
</feature>
<feature type="transmembrane region" description="Helical" evidence="1">
    <location>
        <begin position="137"/>
        <end position="158"/>
    </location>
</feature>
<evidence type="ECO:0000313" key="2">
    <source>
        <dbReference type="EMBL" id="CAG6692965.1"/>
    </source>
</evidence>
<dbReference type="EMBL" id="HBUF01310128">
    <property type="protein sequence ID" value="CAG6692956.1"/>
    <property type="molecule type" value="Transcribed_RNA"/>
</dbReference>
<proteinExistence type="predicted"/>
<keyword evidence="1" id="KW-0812">Transmembrane</keyword>
<dbReference type="EMBL" id="HBUF01310133">
    <property type="protein sequence ID" value="CAG6692980.1"/>
    <property type="molecule type" value="Transcribed_RNA"/>
</dbReference>
<dbReference type="EMBL" id="HBUF01310130">
    <property type="protein sequence ID" value="CAG6692965.1"/>
    <property type="molecule type" value="Transcribed_RNA"/>
</dbReference>
<feature type="transmembrane region" description="Helical" evidence="1">
    <location>
        <begin position="54"/>
        <end position="73"/>
    </location>
</feature>
<accession>A0A8D8TQN7</accession>
<reference evidence="2" key="1">
    <citation type="submission" date="2021-05" db="EMBL/GenBank/DDBJ databases">
        <authorList>
            <person name="Alioto T."/>
            <person name="Alioto T."/>
            <person name="Gomez Garrido J."/>
        </authorList>
    </citation>
    <scope>NUCLEOTIDE SEQUENCE</scope>
</reference>
<dbReference type="AlphaFoldDB" id="A0A8D8TQN7"/>
<sequence>MYNSNIIFSLSVLFTISLTNFIICFANINYYIFSSIFFINIHFNIFIRINIHHVFNWFTIFGFIFLNFINIKFASFSNFVWDKFIISVFSTSSYVSFFITIIIVVGINKEFVIQETSFLSTINIVFGSHLICKFPFPISTGFLICLFLIVLVIFIKILSG</sequence>
<feature type="transmembrane region" description="Helical" evidence="1">
    <location>
        <begin position="85"/>
        <end position="105"/>
    </location>
</feature>
<keyword evidence="1" id="KW-1133">Transmembrane helix</keyword>
<protein>
    <submittedName>
        <fullName evidence="2">Uncharacterized protein</fullName>
    </submittedName>
</protein>
<dbReference type="EMBL" id="HBUF01310135">
    <property type="protein sequence ID" value="CAG6692989.1"/>
    <property type="molecule type" value="Transcribed_RNA"/>
</dbReference>
<organism evidence="2">
    <name type="scientific">Cacopsylla melanoneura</name>
    <dbReference type="NCBI Taxonomy" id="428564"/>
    <lineage>
        <taxon>Eukaryota</taxon>
        <taxon>Metazoa</taxon>
        <taxon>Ecdysozoa</taxon>
        <taxon>Arthropoda</taxon>
        <taxon>Hexapoda</taxon>
        <taxon>Insecta</taxon>
        <taxon>Pterygota</taxon>
        <taxon>Neoptera</taxon>
        <taxon>Paraneoptera</taxon>
        <taxon>Hemiptera</taxon>
        <taxon>Sternorrhyncha</taxon>
        <taxon>Psylloidea</taxon>
        <taxon>Psyllidae</taxon>
        <taxon>Psyllinae</taxon>
        <taxon>Cacopsylla</taxon>
    </lineage>
</organism>
<name>A0A8D8TQN7_9HEMI</name>